<dbReference type="AlphaFoldDB" id="A0A7S2RS52"/>
<name>A0A7S2RS52_9STRA</name>
<organism evidence="2">
    <name type="scientific">Mucochytrium quahogii</name>
    <dbReference type="NCBI Taxonomy" id="96639"/>
    <lineage>
        <taxon>Eukaryota</taxon>
        <taxon>Sar</taxon>
        <taxon>Stramenopiles</taxon>
        <taxon>Bigyra</taxon>
        <taxon>Labyrinthulomycetes</taxon>
        <taxon>Thraustochytrida</taxon>
        <taxon>Thraustochytriidae</taxon>
        <taxon>Mucochytrium</taxon>
    </lineage>
</organism>
<proteinExistence type="predicted"/>
<protein>
    <submittedName>
        <fullName evidence="2">Uncharacterized protein</fullName>
    </submittedName>
</protein>
<accession>A0A7S2RS52</accession>
<reference evidence="2" key="1">
    <citation type="submission" date="2021-01" db="EMBL/GenBank/DDBJ databases">
        <authorList>
            <person name="Corre E."/>
            <person name="Pelletier E."/>
            <person name="Niang G."/>
            <person name="Scheremetjew M."/>
            <person name="Finn R."/>
            <person name="Kale V."/>
            <person name="Holt S."/>
            <person name="Cochrane G."/>
            <person name="Meng A."/>
            <person name="Brown T."/>
            <person name="Cohen L."/>
        </authorList>
    </citation>
    <scope>NUCLEOTIDE SEQUENCE</scope>
    <source>
        <strain evidence="2">NY070348D</strain>
    </source>
</reference>
<dbReference type="EMBL" id="HBHK01009718">
    <property type="protein sequence ID" value="CAD9678126.1"/>
    <property type="molecule type" value="Transcribed_RNA"/>
</dbReference>
<gene>
    <name evidence="2" type="ORF">QSP1433_LOCUS6054</name>
</gene>
<sequence length="575" mass="64557">MAEMSRDEFVLAMVSHLESIGTKSEGANRIFEPPVMGVEELSKACFRELGFDFPLVTSEQVNALHDVLKEGLENRSLPDWFWLEPKVLEGIRYCLTEKKGNDEIVAPLALLNVVLVSGVLEYLLSEQTSVPKRIYILTGEKTCEDTSLLYQRVAGMVQAMPYESFSALSVETWDLCHLTARLFRVVKLITAVKPLFGDNCEKEVSDIRALWPRCVYVLRDRITAEPQSMTCLLPAMIELSTVCHFEFSLDTHTDRHALDIKNNYVLVGALAEIARSDAVRIAPASEKFVFWDLIDKKVLSQISDALSDVLHTKRDGDSPHSGEHLMCLLDILEFYGSGDPRKGFGYVVATEKIFKAGILRTLVPTWVSGSDQFPVAFPKRPTSTGDNLGRFLLLCSLRSPNVLPYLVRIPGFCKVIASNDGICRPERIVWAITIASPQEGPCKQTLFPKSSQDSESFPTSLQGFQNAARQYIASFEEPPLDNHQIRCLGDVILALDNPIIVRKLNSWDDKQLLIQSLKNVLKNMSSKSQVANPPEEEESEMEKQSRMALQDRVTRLRQLIKRMISKLECSGNKAD</sequence>
<feature type="region of interest" description="Disordered" evidence="1">
    <location>
        <begin position="525"/>
        <end position="548"/>
    </location>
</feature>
<evidence type="ECO:0000313" key="2">
    <source>
        <dbReference type="EMBL" id="CAD9678126.1"/>
    </source>
</evidence>
<evidence type="ECO:0000256" key="1">
    <source>
        <dbReference type="SAM" id="MobiDB-lite"/>
    </source>
</evidence>